<sequence>MDIHNGDLMALDSPDDICRPDDPSFSESVRGTEAGDFATVQSDDDWISGAIPMDPEPADLSFVARDGGWEFHGQSVRAGLSGPAGVHMDQSDGGGMGRVPGLWLRLPHRAAHPPPAAAAELLLRLRPSDALPSQPRRPARHRQSSP</sequence>
<comment type="caution">
    <text evidence="2">The sequence shown here is derived from an EMBL/GenBank/DDBJ whole genome shotgun (WGS) entry which is preliminary data.</text>
</comment>
<organism evidence="2 3">
    <name type="scientific">Puccinia graminis f. sp. tritici</name>
    <dbReference type="NCBI Taxonomy" id="56615"/>
    <lineage>
        <taxon>Eukaryota</taxon>
        <taxon>Fungi</taxon>
        <taxon>Dikarya</taxon>
        <taxon>Basidiomycota</taxon>
        <taxon>Pucciniomycotina</taxon>
        <taxon>Pucciniomycetes</taxon>
        <taxon>Pucciniales</taxon>
        <taxon>Pucciniaceae</taxon>
        <taxon>Puccinia</taxon>
    </lineage>
</organism>
<dbReference type="EMBL" id="VDEP01000136">
    <property type="protein sequence ID" value="KAA1129591.1"/>
    <property type="molecule type" value="Genomic_DNA"/>
</dbReference>
<dbReference type="AlphaFoldDB" id="A0A5B0RUH5"/>
<name>A0A5B0RUH5_PUCGR</name>
<evidence type="ECO:0000313" key="2">
    <source>
        <dbReference type="EMBL" id="KAA1129591.1"/>
    </source>
</evidence>
<feature type="region of interest" description="Disordered" evidence="1">
    <location>
        <begin position="123"/>
        <end position="146"/>
    </location>
</feature>
<evidence type="ECO:0000313" key="3">
    <source>
        <dbReference type="Proteomes" id="UP000325313"/>
    </source>
</evidence>
<feature type="compositionally biased region" description="Basic residues" evidence="1">
    <location>
        <begin position="137"/>
        <end position="146"/>
    </location>
</feature>
<feature type="region of interest" description="Disordered" evidence="1">
    <location>
        <begin position="74"/>
        <end position="93"/>
    </location>
</feature>
<evidence type="ECO:0000256" key="1">
    <source>
        <dbReference type="SAM" id="MobiDB-lite"/>
    </source>
</evidence>
<proteinExistence type="predicted"/>
<accession>A0A5B0RUH5</accession>
<gene>
    <name evidence="2" type="ORF">PGTUg99_031030</name>
</gene>
<reference evidence="2 3" key="1">
    <citation type="submission" date="2019-05" db="EMBL/GenBank/DDBJ databases">
        <title>Emergence of the Ug99 lineage of the wheat stem rust pathogen through somatic hybridization.</title>
        <authorList>
            <person name="Li F."/>
            <person name="Upadhyaya N.M."/>
            <person name="Sperschneider J."/>
            <person name="Matny O."/>
            <person name="Nguyen-Phuc H."/>
            <person name="Mago R."/>
            <person name="Raley C."/>
            <person name="Miller M.E."/>
            <person name="Silverstein K.A.T."/>
            <person name="Henningsen E."/>
            <person name="Hirsch C.D."/>
            <person name="Visser B."/>
            <person name="Pretorius Z.A."/>
            <person name="Steffenson B.J."/>
            <person name="Schwessinger B."/>
            <person name="Dodds P.N."/>
            <person name="Figueroa M."/>
        </authorList>
    </citation>
    <scope>NUCLEOTIDE SEQUENCE [LARGE SCALE GENOMIC DNA]</scope>
    <source>
        <strain evidence="2 3">Ug99</strain>
    </source>
</reference>
<feature type="region of interest" description="Disordered" evidence="1">
    <location>
        <begin position="1"/>
        <end position="34"/>
    </location>
</feature>
<dbReference type="Proteomes" id="UP000325313">
    <property type="component" value="Unassembled WGS sequence"/>
</dbReference>
<protein>
    <submittedName>
        <fullName evidence="2">Uncharacterized protein</fullName>
    </submittedName>
</protein>